<dbReference type="InterPro" id="IPR005982">
    <property type="entry name" value="Thioredox_Rdtase"/>
</dbReference>
<dbReference type="InterPro" id="IPR036188">
    <property type="entry name" value="FAD/NAD-bd_sf"/>
</dbReference>
<evidence type="ECO:0000256" key="5">
    <source>
        <dbReference type="ARBA" id="ARBA00023284"/>
    </source>
</evidence>
<dbReference type="EMBL" id="CAEMXZ010000222">
    <property type="protein sequence ID" value="CAB4324795.1"/>
    <property type="molecule type" value="Genomic_DNA"/>
</dbReference>
<dbReference type="InterPro" id="IPR050097">
    <property type="entry name" value="Ferredoxin-NADP_redctase_2"/>
</dbReference>
<dbReference type="PRINTS" id="PR00469">
    <property type="entry name" value="PNDRDTASEII"/>
</dbReference>
<evidence type="ECO:0000256" key="1">
    <source>
        <dbReference type="ARBA" id="ARBA00022630"/>
    </source>
</evidence>
<dbReference type="SUPFAM" id="SSF51905">
    <property type="entry name" value="FAD/NAD(P)-binding domain"/>
    <property type="match status" value="1"/>
</dbReference>
<dbReference type="Gene3D" id="3.50.50.60">
    <property type="entry name" value="FAD/NAD(P)-binding domain"/>
    <property type="match status" value="2"/>
</dbReference>
<feature type="domain" description="FAD/NAD(P)-binding" evidence="6">
    <location>
        <begin position="9"/>
        <end position="306"/>
    </location>
</feature>
<organism evidence="8">
    <name type="scientific">freshwater metagenome</name>
    <dbReference type="NCBI Taxonomy" id="449393"/>
    <lineage>
        <taxon>unclassified sequences</taxon>
        <taxon>metagenomes</taxon>
        <taxon>ecological metagenomes</taxon>
    </lineage>
</organism>
<sequence>MSEQSSIRNVLIIGSGPAGLTAAIYTARANLEPLMIEGEPSSTSDQPGGQLMLTTEVENFPGWPDGIMGPELMGRFREQALRFGTEIETAKVSRVDLSASPFGVWVGDPTTPEPTYRARSVIVSTGAQSLMLGLPEETRLLGHGLSTCATCDGFFFRDHDIAVVGGGDSAVEEALFLTKFARTVTLVHRRDELRASKIMRDRAHANEKIRFAWNSTVTAIHGENTVEGVTLVDTITGEERPLAVTGVFVAIGHRPNTDLFVGQLDLEESGYLITHRGSHTNVEGVFACGDVQDHVYRQAITAAGSGCMAAIDAERWLEANDVH</sequence>
<accession>A0A6J7KQY9</accession>
<dbReference type="InterPro" id="IPR023753">
    <property type="entry name" value="FAD/NAD-binding_dom"/>
</dbReference>
<dbReference type="EMBL" id="CAFBNC010000177">
    <property type="protein sequence ID" value="CAB4956742.1"/>
    <property type="molecule type" value="Genomic_DNA"/>
</dbReference>
<keyword evidence="1" id="KW-0285">Flavoprotein</keyword>
<dbReference type="InterPro" id="IPR008255">
    <property type="entry name" value="Pyr_nucl-diS_OxRdtase_2_AS"/>
</dbReference>
<keyword evidence="3" id="KW-0560">Oxidoreductase</keyword>
<dbReference type="PROSITE" id="PS00573">
    <property type="entry name" value="PYRIDINE_REDOX_2"/>
    <property type="match status" value="1"/>
</dbReference>
<keyword evidence="2" id="KW-0274">FAD</keyword>
<evidence type="ECO:0000256" key="4">
    <source>
        <dbReference type="ARBA" id="ARBA00023157"/>
    </source>
</evidence>
<dbReference type="NCBIfam" id="TIGR01292">
    <property type="entry name" value="TRX_reduct"/>
    <property type="match status" value="1"/>
</dbReference>
<evidence type="ECO:0000256" key="2">
    <source>
        <dbReference type="ARBA" id="ARBA00022827"/>
    </source>
</evidence>
<dbReference type="GO" id="GO:0005737">
    <property type="term" value="C:cytoplasm"/>
    <property type="evidence" value="ECO:0007669"/>
    <property type="project" value="InterPro"/>
</dbReference>
<dbReference type="PANTHER" id="PTHR48105">
    <property type="entry name" value="THIOREDOXIN REDUCTASE 1-RELATED-RELATED"/>
    <property type="match status" value="1"/>
</dbReference>
<keyword evidence="5" id="KW-0676">Redox-active center</keyword>
<evidence type="ECO:0000259" key="6">
    <source>
        <dbReference type="Pfam" id="PF07992"/>
    </source>
</evidence>
<evidence type="ECO:0000256" key="3">
    <source>
        <dbReference type="ARBA" id="ARBA00023002"/>
    </source>
</evidence>
<gene>
    <name evidence="7" type="ORF">UFOPK1392_02571</name>
    <name evidence="8" type="ORF">UFOPK3733_02206</name>
</gene>
<dbReference type="AlphaFoldDB" id="A0A6J7KQY9"/>
<protein>
    <submittedName>
        <fullName evidence="8">Unannotated protein</fullName>
    </submittedName>
</protein>
<dbReference type="PRINTS" id="PR00368">
    <property type="entry name" value="FADPNR"/>
</dbReference>
<name>A0A6J7KQY9_9ZZZZ</name>
<dbReference type="GO" id="GO:0019430">
    <property type="term" value="P:removal of superoxide radicals"/>
    <property type="evidence" value="ECO:0007669"/>
    <property type="project" value="InterPro"/>
</dbReference>
<evidence type="ECO:0000313" key="8">
    <source>
        <dbReference type="EMBL" id="CAB4956742.1"/>
    </source>
</evidence>
<evidence type="ECO:0000313" key="7">
    <source>
        <dbReference type="EMBL" id="CAB4324795.1"/>
    </source>
</evidence>
<keyword evidence="4" id="KW-1015">Disulfide bond</keyword>
<dbReference type="Pfam" id="PF07992">
    <property type="entry name" value="Pyr_redox_2"/>
    <property type="match status" value="1"/>
</dbReference>
<proteinExistence type="predicted"/>
<dbReference type="GO" id="GO:0004791">
    <property type="term" value="F:thioredoxin-disulfide reductase (NADPH) activity"/>
    <property type="evidence" value="ECO:0007669"/>
    <property type="project" value="InterPro"/>
</dbReference>
<reference evidence="8" key="1">
    <citation type="submission" date="2020-05" db="EMBL/GenBank/DDBJ databases">
        <authorList>
            <person name="Chiriac C."/>
            <person name="Salcher M."/>
            <person name="Ghai R."/>
            <person name="Kavagutti S V."/>
        </authorList>
    </citation>
    <scope>NUCLEOTIDE SEQUENCE</scope>
</reference>